<evidence type="ECO:0000256" key="3">
    <source>
        <dbReference type="PROSITE-ProRule" id="PRU00059"/>
    </source>
</evidence>
<sequence length="903" mass="102781">MILGNSPNGKSKMRSIEWKFTSWMLALLCLSCGYLSGQDCDQTFSSGPQAVTKYGTFASPNRPNDYPENKRCMYKFIGQKNEKVKLRFTAFRIQGMPPTCRYDYVDIYIQLKDSTVDNLLDGPVFGRFCGESLQELPKLLISVYNIITIVFFSDTSKSDKGFQGEFEFISADPYNIGVHDSSHECGYTINSKGVIRTGYIMSPTYPGVYPDNFRCYYLLQGESTERIKLVFDHFSLFHGGDYCPFDYVEVKDGCKPQSQSIGTFCGQYENVTLYSSTNCLYIEFVTRSGRVSFDTNSYTNIADFAFERTGFNISYTFSSYFVSLDFIQKEQYQEHILGTECDVRIGSRGRSNGTFESPGYRTSFPLERTCRFYLDGRMSSTELEKIKVTFHDFEIPGTMPNCSAGYLSVNLRGHRDPFHEDEKFCGKLWPPDLTSIDPRMILTFDTHGASRGRGFFAYYSFLPDFAIAGGKSILEGQCQFLFDSKERKSGTFNSPRYPNHYPQNTQCVYIFRPDQRERLLISFDTFSLWNESHRIDPMCLKTDSLEIYDEGEKPGDYYSIKTYCGVAFPGAILTKKGMKAIFRSYADTQNLGFKARYEYIPESSKDNLNPGCGQHIRSTGAGGVIKSPQYPNKYRHYTYCEWEIEASKRDNKILIQIDVFKLEGDMVPKDQKKSFEGTGCQNAVLRIYDDLEKSLLAPDELCGELYHTAYLSTDNIMKIRFLTSSRALGGRGFQLSWTEVHSTGTCYGFKCQTSGYCISSDLRCNGLPNCGFGTKIDDSDEICPKQAGAQILHIAIGTSISVFFCVVLLICGVYHRRKFRTRDRHSPDHDHVEVRYVAANTSGSNTTDRLLSVDQKLDHTDQILPQPSSEEVDNRPNHHSQEHVDNKHPRPVRTPRLQKVSIV</sequence>
<dbReference type="Pfam" id="PF00431">
    <property type="entry name" value="CUB"/>
    <property type="match status" value="5"/>
</dbReference>
<dbReference type="PANTHER" id="PTHR24251">
    <property type="entry name" value="OVOCHYMASE-RELATED"/>
    <property type="match status" value="1"/>
</dbReference>
<protein>
    <recommendedName>
        <fullName evidence="7">CUB domain-containing protein</fullName>
    </recommendedName>
</protein>
<dbReference type="InterPro" id="IPR036055">
    <property type="entry name" value="LDL_receptor-like_sf"/>
</dbReference>
<evidence type="ECO:0000256" key="6">
    <source>
        <dbReference type="SAM" id="SignalP"/>
    </source>
</evidence>
<organism evidence="8 9">
    <name type="scientific">Potamilus streckersoni</name>
    <dbReference type="NCBI Taxonomy" id="2493646"/>
    <lineage>
        <taxon>Eukaryota</taxon>
        <taxon>Metazoa</taxon>
        <taxon>Spiralia</taxon>
        <taxon>Lophotrochozoa</taxon>
        <taxon>Mollusca</taxon>
        <taxon>Bivalvia</taxon>
        <taxon>Autobranchia</taxon>
        <taxon>Heteroconchia</taxon>
        <taxon>Palaeoheterodonta</taxon>
        <taxon>Unionida</taxon>
        <taxon>Unionoidea</taxon>
        <taxon>Unionidae</taxon>
        <taxon>Ambleminae</taxon>
        <taxon>Lampsilini</taxon>
        <taxon>Potamilus</taxon>
    </lineage>
</organism>
<dbReference type="CDD" id="cd00041">
    <property type="entry name" value="CUB"/>
    <property type="match status" value="5"/>
</dbReference>
<evidence type="ECO:0000259" key="7">
    <source>
        <dbReference type="PROSITE" id="PS01180"/>
    </source>
</evidence>
<evidence type="ECO:0000256" key="1">
    <source>
        <dbReference type="ARBA" id="ARBA00022737"/>
    </source>
</evidence>
<feature type="domain" description="CUB" evidence="7">
    <location>
        <begin position="40"/>
        <end position="169"/>
    </location>
</feature>
<feature type="domain" description="CUB" evidence="7">
    <location>
        <begin position="612"/>
        <end position="740"/>
    </location>
</feature>
<keyword evidence="6" id="KW-0732">Signal</keyword>
<feature type="domain" description="CUB" evidence="7">
    <location>
        <begin position="185"/>
        <end position="318"/>
    </location>
</feature>
<evidence type="ECO:0000313" key="8">
    <source>
        <dbReference type="EMBL" id="KAK3593212.1"/>
    </source>
</evidence>
<dbReference type="SMART" id="SM00042">
    <property type="entry name" value="CUB"/>
    <property type="match status" value="5"/>
</dbReference>
<proteinExistence type="predicted"/>
<dbReference type="InterPro" id="IPR035914">
    <property type="entry name" value="Sperma_CUB_dom_sf"/>
</dbReference>
<keyword evidence="2" id="KW-1015">Disulfide bond</keyword>
<evidence type="ECO:0000256" key="4">
    <source>
        <dbReference type="SAM" id="MobiDB-lite"/>
    </source>
</evidence>
<dbReference type="Gene3D" id="4.10.400.10">
    <property type="entry name" value="Low-density Lipoprotein Receptor"/>
    <property type="match status" value="1"/>
</dbReference>
<dbReference type="InterPro" id="IPR002172">
    <property type="entry name" value="LDrepeatLR_classA_rpt"/>
</dbReference>
<feature type="compositionally biased region" description="Basic and acidic residues" evidence="4">
    <location>
        <begin position="872"/>
        <end position="888"/>
    </location>
</feature>
<feature type="transmembrane region" description="Helical" evidence="5">
    <location>
        <begin position="791"/>
        <end position="814"/>
    </location>
</feature>
<keyword evidence="5" id="KW-0472">Membrane</keyword>
<keyword evidence="5" id="KW-0812">Transmembrane</keyword>
<gene>
    <name evidence="8" type="ORF">CHS0354_002740</name>
</gene>
<dbReference type="Gene3D" id="2.60.120.290">
    <property type="entry name" value="Spermadhesin, CUB domain"/>
    <property type="match status" value="5"/>
</dbReference>
<reference evidence="8" key="3">
    <citation type="submission" date="2023-05" db="EMBL/GenBank/DDBJ databases">
        <authorList>
            <person name="Smith C.H."/>
        </authorList>
    </citation>
    <scope>NUCLEOTIDE SEQUENCE</scope>
    <source>
        <strain evidence="8">CHS0354</strain>
        <tissue evidence="8">Mantle</tissue>
    </source>
</reference>
<dbReference type="EMBL" id="JAEAOA010000218">
    <property type="protein sequence ID" value="KAK3593212.1"/>
    <property type="molecule type" value="Genomic_DNA"/>
</dbReference>
<reference evidence="8" key="1">
    <citation type="journal article" date="2021" name="Genome Biol. Evol.">
        <title>A High-Quality Reference Genome for a Parasitic Bivalve with Doubly Uniparental Inheritance (Bivalvia: Unionida).</title>
        <authorList>
            <person name="Smith C.H."/>
        </authorList>
    </citation>
    <scope>NUCLEOTIDE SEQUENCE</scope>
    <source>
        <strain evidence="8">CHS0354</strain>
    </source>
</reference>
<keyword evidence="9" id="KW-1185">Reference proteome</keyword>
<evidence type="ECO:0000256" key="5">
    <source>
        <dbReference type="SAM" id="Phobius"/>
    </source>
</evidence>
<feature type="domain" description="CUB" evidence="7">
    <location>
        <begin position="478"/>
        <end position="600"/>
    </location>
</feature>
<keyword evidence="5" id="KW-1133">Transmembrane helix</keyword>
<keyword evidence="1" id="KW-0677">Repeat</keyword>
<accession>A0AAE0SJJ2</accession>
<reference evidence="8" key="2">
    <citation type="journal article" date="2021" name="Genome Biol. Evol.">
        <title>Developing a high-quality reference genome for a parasitic bivalve with doubly uniparental inheritance (Bivalvia: Unionida).</title>
        <authorList>
            <person name="Smith C.H."/>
        </authorList>
    </citation>
    <scope>NUCLEOTIDE SEQUENCE</scope>
    <source>
        <strain evidence="8">CHS0354</strain>
        <tissue evidence="8">Mantle</tissue>
    </source>
</reference>
<dbReference type="SUPFAM" id="SSF49854">
    <property type="entry name" value="Spermadhesin, CUB domain"/>
    <property type="match status" value="5"/>
</dbReference>
<evidence type="ECO:0000256" key="2">
    <source>
        <dbReference type="ARBA" id="ARBA00023157"/>
    </source>
</evidence>
<dbReference type="PROSITE" id="PS01180">
    <property type="entry name" value="CUB"/>
    <property type="match status" value="5"/>
</dbReference>
<feature type="signal peptide" evidence="6">
    <location>
        <begin position="1"/>
        <end position="37"/>
    </location>
</feature>
<dbReference type="SMART" id="SM00192">
    <property type="entry name" value="LDLa"/>
    <property type="match status" value="1"/>
</dbReference>
<dbReference type="InterPro" id="IPR000859">
    <property type="entry name" value="CUB_dom"/>
</dbReference>
<dbReference type="Proteomes" id="UP001195483">
    <property type="component" value="Unassembled WGS sequence"/>
</dbReference>
<dbReference type="CDD" id="cd00112">
    <property type="entry name" value="LDLa"/>
    <property type="match status" value="1"/>
</dbReference>
<dbReference type="AlphaFoldDB" id="A0AAE0SJJ2"/>
<evidence type="ECO:0000313" key="9">
    <source>
        <dbReference type="Proteomes" id="UP001195483"/>
    </source>
</evidence>
<name>A0AAE0SJJ2_9BIVA</name>
<comment type="caution">
    <text evidence="8">The sequence shown here is derived from an EMBL/GenBank/DDBJ whole genome shotgun (WGS) entry which is preliminary data.</text>
</comment>
<comment type="caution">
    <text evidence="3">Lacks conserved residue(s) required for the propagation of feature annotation.</text>
</comment>
<feature type="chain" id="PRO_5042074768" description="CUB domain-containing protein" evidence="6">
    <location>
        <begin position="38"/>
        <end position="903"/>
    </location>
</feature>
<feature type="domain" description="CUB" evidence="7">
    <location>
        <begin position="341"/>
        <end position="462"/>
    </location>
</feature>
<feature type="region of interest" description="Disordered" evidence="4">
    <location>
        <begin position="861"/>
        <end position="903"/>
    </location>
</feature>